<evidence type="ECO:0000313" key="2">
    <source>
        <dbReference type="EMBL" id="MBP2190192.1"/>
    </source>
</evidence>
<proteinExistence type="predicted"/>
<comment type="caution">
    <text evidence="2">The sequence shown here is derived from an EMBL/GenBank/DDBJ whole genome shotgun (WGS) entry which is preliminary data.</text>
</comment>
<accession>A0ABS4QEQ9</accession>
<evidence type="ECO:0000256" key="1">
    <source>
        <dbReference type="SAM" id="MobiDB-lite"/>
    </source>
</evidence>
<feature type="region of interest" description="Disordered" evidence="1">
    <location>
        <begin position="1"/>
        <end position="29"/>
    </location>
</feature>
<sequence length="29" mass="3086">MTWAPRRSCACPSSVQGEPMADLDHSGPV</sequence>
<keyword evidence="3" id="KW-1185">Reference proteome</keyword>
<name>A0ABS4QEQ9_9NOCA</name>
<protein>
    <submittedName>
        <fullName evidence="2">Uncharacterized protein</fullName>
    </submittedName>
</protein>
<reference evidence="2 3" key="1">
    <citation type="submission" date="2021-03" db="EMBL/GenBank/DDBJ databases">
        <title>Sequencing the genomes of 1000 actinobacteria strains.</title>
        <authorList>
            <person name="Klenk H.-P."/>
        </authorList>
    </citation>
    <scope>NUCLEOTIDE SEQUENCE [LARGE SCALE GENOMIC DNA]</scope>
    <source>
        <strain evidence="2 3">DSM 45516</strain>
    </source>
</reference>
<evidence type="ECO:0000313" key="3">
    <source>
        <dbReference type="Proteomes" id="UP001519325"/>
    </source>
</evidence>
<dbReference type="EMBL" id="JAGGMR010000001">
    <property type="protein sequence ID" value="MBP2190192.1"/>
    <property type="molecule type" value="Genomic_DNA"/>
</dbReference>
<gene>
    <name evidence="2" type="ORF">BJ987_003093</name>
</gene>
<organism evidence="2 3">
    <name type="scientific">Nocardia goodfellowii</name>
    <dbReference type="NCBI Taxonomy" id="882446"/>
    <lineage>
        <taxon>Bacteria</taxon>
        <taxon>Bacillati</taxon>
        <taxon>Actinomycetota</taxon>
        <taxon>Actinomycetes</taxon>
        <taxon>Mycobacteriales</taxon>
        <taxon>Nocardiaceae</taxon>
        <taxon>Nocardia</taxon>
    </lineage>
</organism>
<dbReference type="Proteomes" id="UP001519325">
    <property type="component" value="Unassembled WGS sequence"/>
</dbReference>